<dbReference type="GeneID" id="7329978"/>
<evidence type="ECO:0000259" key="4">
    <source>
        <dbReference type="SMART" id="SM00892"/>
    </source>
</evidence>
<dbReference type="AlphaFoldDB" id="A0A0H3C426"/>
<dbReference type="RefSeq" id="WP_012640000.1">
    <property type="nucleotide sequence ID" value="NC_011916.1"/>
</dbReference>
<dbReference type="InterPro" id="IPR044925">
    <property type="entry name" value="His-Me_finger_sf"/>
</dbReference>
<keyword evidence="5" id="KW-0255">Endonuclease</keyword>
<evidence type="ECO:0000256" key="1">
    <source>
        <dbReference type="PIRSR" id="PIRSR640255-1"/>
    </source>
</evidence>
<dbReference type="EC" id="3.1.30.-" evidence="5"/>
<dbReference type="SMART" id="SM00892">
    <property type="entry name" value="Endonuclease_NS"/>
    <property type="match status" value="1"/>
</dbReference>
<evidence type="ECO:0000256" key="2">
    <source>
        <dbReference type="PIRSR" id="PIRSR640255-2"/>
    </source>
</evidence>
<name>A0A0H3C426_CAUVN</name>
<gene>
    <name evidence="5" type="ordered locus">CCNA_00579</name>
</gene>
<dbReference type="CDD" id="cd00091">
    <property type="entry name" value="NUC"/>
    <property type="match status" value="1"/>
</dbReference>
<dbReference type="InterPro" id="IPR040255">
    <property type="entry name" value="Non-specific_endonuclease"/>
</dbReference>
<dbReference type="SMART" id="SM00477">
    <property type="entry name" value="NUC"/>
    <property type="match status" value="1"/>
</dbReference>
<dbReference type="RefSeq" id="YP_002515952.3">
    <property type="nucleotide sequence ID" value="NC_011916.1"/>
</dbReference>
<evidence type="ECO:0000313" key="5">
    <source>
        <dbReference type="EMBL" id="ACL94044.1"/>
    </source>
</evidence>
<dbReference type="GO" id="GO:0016787">
    <property type="term" value="F:hydrolase activity"/>
    <property type="evidence" value="ECO:0007669"/>
    <property type="project" value="UniProtKB-KW"/>
</dbReference>
<dbReference type="PANTHER" id="PTHR13966">
    <property type="entry name" value="ENDONUCLEASE RELATED"/>
    <property type="match status" value="1"/>
</dbReference>
<dbReference type="InterPro" id="IPR044929">
    <property type="entry name" value="DNA/RNA_non-sp_Endonuclease_sf"/>
</dbReference>
<dbReference type="InterPro" id="IPR020821">
    <property type="entry name" value="ENPP1-3/EXOG-like_nuc-like"/>
</dbReference>
<dbReference type="PANTHER" id="PTHR13966:SF5">
    <property type="entry name" value="ENDONUCLEASE G, MITOCHONDRIAL"/>
    <property type="match status" value="1"/>
</dbReference>
<dbReference type="Proteomes" id="UP000001364">
    <property type="component" value="Chromosome"/>
</dbReference>
<dbReference type="PATRIC" id="fig|565050.3.peg.571"/>
<keyword evidence="2" id="KW-0479">Metal-binding</keyword>
<sequence length="599" mass="65302">MALEAIIRLTGRPPLIVRNDAVVIEPPLLEEFPITITGQIKAVEPALASVGRIEFVNHEMAWGGTGWVVDSGADSALVVTNRHVAKLVAKRSADGRGVFLRSPYSGARYGASIDFNEEVDARVTDARNASATAVEYLADDTGADVALLRIKRPLNAAWAWPDSVPLADQEAGLEELVALIGYPAYDTRNDVTAMERYFRGLYDVKRFAPGRVTRAADSGGVISHDCTSLGGNSGSVLLSLERRVAVGLHFAGQYGIANSAVSAATLRRLVFGSRTTVAGAVLQETFVEAKDGLHTADDLKDREGYVPGFLGKTTPPVPWPTLAPEIAAGLAKPVDALPGRPHELRYTHFGVLFSQDLKLPAATAVNIDGKQPVRIKRGDDKWFVDARIDPACQYTAKHYGDQAIDRGHMVRREDPNWGDDAIQANFDTFHYTNAAPQHALLNQGKSLWQGLENYILDNSRTEGFKACVFTGPILNGDYEYLPEEGDVRVPLEFWKVAVMTAKTEDGQDTLHATAYVLSQGHLIRKLLEDRQRSEALEGFRLGAYRTFQVAIRDLEAATGMNFHDLRNYDPLAATKAGSEAIAQDEPVFVPLETAADLVL</sequence>
<feature type="domain" description="DNA/RNA non-specific endonuclease/pyrophosphatase/phosphodiesterase" evidence="4">
    <location>
        <begin position="345"/>
        <end position="569"/>
    </location>
</feature>
<accession>A0A0H3C426</accession>
<dbReference type="KEGG" id="ccs:CCNA_00579"/>
<feature type="binding site" evidence="2">
    <location>
        <position position="442"/>
    </location>
    <ligand>
        <name>Mg(2+)</name>
        <dbReference type="ChEBI" id="CHEBI:18420"/>
        <note>catalytic</note>
    </ligand>
</feature>
<dbReference type="InterPro" id="IPR009003">
    <property type="entry name" value="Peptidase_S1_PA"/>
</dbReference>
<dbReference type="InterPro" id="IPR001604">
    <property type="entry name" value="Endo_G_ENPP1-like_dom"/>
</dbReference>
<feature type="active site" description="Proton acceptor" evidence="1">
    <location>
        <position position="408"/>
    </location>
</feature>
<dbReference type="Gene3D" id="2.40.10.10">
    <property type="entry name" value="Trypsin-like serine proteases"/>
    <property type="match status" value="2"/>
</dbReference>
<dbReference type="Pfam" id="PF13365">
    <property type="entry name" value="Trypsin_2"/>
    <property type="match status" value="1"/>
</dbReference>
<dbReference type="Pfam" id="PF01223">
    <property type="entry name" value="Endonuclease_NS"/>
    <property type="match status" value="1"/>
</dbReference>
<feature type="domain" description="ENPP1-3/EXOG-like endonuclease/phosphodiesterase" evidence="3">
    <location>
        <begin position="346"/>
        <end position="569"/>
    </location>
</feature>
<dbReference type="EMBL" id="CP001340">
    <property type="protein sequence ID" value="ACL94044.1"/>
    <property type="molecule type" value="Genomic_DNA"/>
</dbReference>
<dbReference type="InterPro" id="IPR043504">
    <property type="entry name" value="Peptidase_S1_PA_chymotrypsin"/>
</dbReference>
<protein>
    <submittedName>
        <fullName evidence="5">Endonuclease</fullName>
        <ecNumber evidence="5">3.1.30.-</ecNumber>
    </submittedName>
</protein>
<evidence type="ECO:0000259" key="3">
    <source>
        <dbReference type="SMART" id="SM00477"/>
    </source>
</evidence>
<keyword evidence="6" id="KW-1185">Reference proteome</keyword>
<proteinExistence type="predicted"/>
<evidence type="ECO:0000313" key="6">
    <source>
        <dbReference type="Proteomes" id="UP000001364"/>
    </source>
</evidence>
<dbReference type="GO" id="GO:0003676">
    <property type="term" value="F:nucleic acid binding"/>
    <property type="evidence" value="ECO:0007669"/>
    <property type="project" value="InterPro"/>
</dbReference>
<dbReference type="PhylomeDB" id="A0A0H3C426"/>
<dbReference type="Gene3D" id="3.40.570.10">
    <property type="entry name" value="Extracellular Endonuclease, subunit A"/>
    <property type="match status" value="1"/>
</dbReference>
<reference evidence="5 6" key="1">
    <citation type="journal article" date="2010" name="J. Bacteriol.">
        <title>The genetic basis of laboratory adaptation in Caulobacter crescentus.</title>
        <authorList>
            <person name="Marks M.E."/>
            <person name="Castro-Rojas C.M."/>
            <person name="Teiling C."/>
            <person name="Du L."/>
            <person name="Kapatral V."/>
            <person name="Walunas T.L."/>
            <person name="Crosson S."/>
        </authorList>
    </citation>
    <scope>NUCLEOTIDE SEQUENCE [LARGE SCALE GENOMIC DNA]</scope>
    <source>
        <strain evidence="6">NA1000 / CB15N</strain>
    </source>
</reference>
<dbReference type="GO" id="GO:0046872">
    <property type="term" value="F:metal ion binding"/>
    <property type="evidence" value="ECO:0007669"/>
    <property type="project" value="UniProtKB-KW"/>
</dbReference>
<dbReference type="SUPFAM" id="SSF54060">
    <property type="entry name" value="His-Me finger endonucleases"/>
    <property type="match status" value="1"/>
</dbReference>
<keyword evidence="5" id="KW-0540">Nuclease</keyword>
<keyword evidence="5" id="KW-0378">Hydrolase</keyword>
<dbReference type="SUPFAM" id="SSF50494">
    <property type="entry name" value="Trypsin-like serine proteases"/>
    <property type="match status" value="1"/>
</dbReference>
<dbReference type="OrthoDB" id="9811262at2"/>
<dbReference type="HOGENOM" id="CLU_016161_0_0_5"/>
<dbReference type="GO" id="GO:0004519">
    <property type="term" value="F:endonuclease activity"/>
    <property type="evidence" value="ECO:0007669"/>
    <property type="project" value="UniProtKB-KW"/>
</dbReference>
<organism evidence="5 6">
    <name type="scientific">Caulobacter vibrioides (strain NA1000 / CB15N)</name>
    <name type="common">Caulobacter crescentus</name>
    <dbReference type="NCBI Taxonomy" id="565050"/>
    <lineage>
        <taxon>Bacteria</taxon>
        <taxon>Pseudomonadati</taxon>
        <taxon>Pseudomonadota</taxon>
        <taxon>Alphaproteobacteria</taxon>
        <taxon>Caulobacterales</taxon>
        <taxon>Caulobacteraceae</taxon>
        <taxon>Caulobacter</taxon>
    </lineage>
</organism>